<gene>
    <name evidence="3" type="ORF">KYE46_14420</name>
</gene>
<dbReference type="AlphaFoldDB" id="A0A8F6TWA8"/>
<organism evidence="3 4">
    <name type="scientific">Gymnodinialimonas ceratoperidinii</name>
    <dbReference type="NCBI Taxonomy" id="2856823"/>
    <lineage>
        <taxon>Bacteria</taxon>
        <taxon>Pseudomonadati</taxon>
        <taxon>Pseudomonadota</taxon>
        <taxon>Alphaproteobacteria</taxon>
        <taxon>Rhodobacterales</taxon>
        <taxon>Paracoccaceae</taxon>
        <taxon>Gymnodinialimonas</taxon>
    </lineage>
</organism>
<keyword evidence="2" id="KW-0812">Transmembrane</keyword>
<dbReference type="PANTHER" id="PTHR30520">
    <property type="entry name" value="FORMATE TRANSPORTER-RELATED"/>
    <property type="match status" value="1"/>
</dbReference>
<protein>
    <submittedName>
        <fullName evidence="3">Formate/nitrite transporter family protein</fullName>
    </submittedName>
</protein>
<dbReference type="InterPro" id="IPR000292">
    <property type="entry name" value="For/NO2_transpt"/>
</dbReference>
<reference evidence="3 4" key="1">
    <citation type="submission" date="2021-07" db="EMBL/GenBank/DDBJ databases">
        <title>A novel Jannaschia species isolated from marine dinoflagellate Ceratoperidinium margalefii.</title>
        <authorList>
            <person name="Jiang Y."/>
            <person name="Li Z."/>
        </authorList>
    </citation>
    <scope>NUCLEOTIDE SEQUENCE [LARGE SCALE GENOMIC DNA]</scope>
    <source>
        <strain evidence="3 4">J12C1-MA-4</strain>
    </source>
</reference>
<dbReference type="GO" id="GO:0015499">
    <property type="term" value="F:formate transmembrane transporter activity"/>
    <property type="evidence" value="ECO:0007669"/>
    <property type="project" value="TreeGrafter"/>
</dbReference>
<evidence type="ECO:0000256" key="1">
    <source>
        <dbReference type="SAM" id="MobiDB-lite"/>
    </source>
</evidence>
<proteinExistence type="predicted"/>
<feature type="transmembrane region" description="Helical" evidence="2">
    <location>
        <begin position="115"/>
        <end position="136"/>
    </location>
</feature>
<dbReference type="KEGG" id="gce:KYE46_14420"/>
<keyword evidence="2" id="KW-0472">Membrane</keyword>
<sequence>MREEMAVRKATRLSSKLIYEVIRRDGEEELERPTRSLVWSGVAAGVLISFSVLAEAIFRTYLPDAPWTFLLENLGYSVGFLLVILGRMQLFTENTISTILPLVAERSCRGVLSVVRLWSIVLTANVVGALLAAAFMTQTSGISPEVLESINELSRHATGFSASEGFMRAVPAGVLVASIVWMMPSQNGGEVILVVIFTWLIAAGDFTHIIAGSVEMWVLVVQNELDATPAILGFFLPVLAGNVVGGTMVFALLAWGQVKDEVDAPDEDEAEDRARSRNAQRAAQPGQA</sequence>
<evidence type="ECO:0000313" key="3">
    <source>
        <dbReference type="EMBL" id="QXT39108.1"/>
    </source>
</evidence>
<feature type="region of interest" description="Disordered" evidence="1">
    <location>
        <begin position="262"/>
        <end position="288"/>
    </location>
</feature>
<feature type="transmembrane region" description="Helical" evidence="2">
    <location>
        <begin position="165"/>
        <end position="184"/>
    </location>
</feature>
<keyword evidence="4" id="KW-1185">Reference proteome</keyword>
<feature type="transmembrane region" description="Helical" evidence="2">
    <location>
        <begin position="37"/>
        <end position="58"/>
    </location>
</feature>
<name>A0A8F6TWA8_9RHOB</name>
<dbReference type="EMBL" id="CP079194">
    <property type="protein sequence ID" value="QXT39108.1"/>
    <property type="molecule type" value="Genomic_DNA"/>
</dbReference>
<dbReference type="PANTHER" id="PTHR30520:SF2">
    <property type="entry name" value="INNER MEMBRANE PROTEIN YFDC"/>
    <property type="match status" value="1"/>
</dbReference>
<feature type="compositionally biased region" description="Low complexity" evidence="1">
    <location>
        <begin position="277"/>
        <end position="288"/>
    </location>
</feature>
<feature type="transmembrane region" description="Helical" evidence="2">
    <location>
        <begin position="231"/>
        <end position="255"/>
    </location>
</feature>
<keyword evidence="2" id="KW-1133">Transmembrane helix</keyword>
<feature type="transmembrane region" description="Helical" evidence="2">
    <location>
        <begin position="78"/>
        <end position="103"/>
    </location>
</feature>
<dbReference type="RefSeq" id="WP_219001450.1">
    <property type="nucleotide sequence ID" value="NZ_CP079194.1"/>
</dbReference>
<accession>A0A8F6TWA8</accession>
<evidence type="ECO:0000313" key="4">
    <source>
        <dbReference type="Proteomes" id="UP000825009"/>
    </source>
</evidence>
<evidence type="ECO:0000256" key="2">
    <source>
        <dbReference type="SAM" id="Phobius"/>
    </source>
</evidence>
<dbReference type="Pfam" id="PF01226">
    <property type="entry name" value="Form_Nir_trans"/>
    <property type="match status" value="1"/>
</dbReference>
<dbReference type="Proteomes" id="UP000825009">
    <property type="component" value="Chromosome"/>
</dbReference>
<feature type="transmembrane region" description="Helical" evidence="2">
    <location>
        <begin position="191"/>
        <end position="211"/>
    </location>
</feature>
<dbReference type="GO" id="GO:0005886">
    <property type="term" value="C:plasma membrane"/>
    <property type="evidence" value="ECO:0007669"/>
    <property type="project" value="TreeGrafter"/>
</dbReference>